<dbReference type="GO" id="GO:0005975">
    <property type="term" value="P:carbohydrate metabolic process"/>
    <property type="evidence" value="ECO:0007669"/>
    <property type="project" value="InterPro"/>
</dbReference>
<dbReference type="PANTHER" id="PTHR11177">
    <property type="entry name" value="CHITINASE"/>
    <property type="match status" value="1"/>
</dbReference>
<reference evidence="7" key="2">
    <citation type="submission" date="2022-06" db="UniProtKB">
        <authorList>
            <consortium name="EnsemblMetazoa"/>
        </authorList>
    </citation>
    <scope>IDENTIFICATION</scope>
</reference>
<dbReference type="PROSITE" id="PS50940">
    <property type="entry name" value="CHIT_BIND_II"/>
    <property type="match status" value="1"/>
</dbReference>
<keyword evidence="3" id="KW-1015">Disulfide bond</keyword>
<accession>A0A8R1Y3J7</accession>
<reference evidence="8" key="1">
    <citation type="submission" date="2013-10" db="EMBL/GenBank/DDBJ databases">
        <title>Genome sequencing of Onchocerca volvulus.</title>
        <authorList>
            <person name="Cotton J."/>
            <person name="Tsai J."/>
            <person name="Stanley E."/>
            <person name="Tracey A."/>
            <person name="Holroyd N."/>
            <person name="Lustigman S."/>
            <person name="Berriman M."/>
        </authorList>
    </citation>
    <scope>NUCLEOTIDE SEQUENCE</scope>
</reference>
<evidence type="ECO:0000256" key="2">
    <source>
        <dbReference type="ARBA" id="ARBA00022669"/>
    </source>
</evidence>
<dbReference type="GO" id="GO:0004568">
    <property type="term" value="F:chitinase activity"/>
    <property type="evidence" value="ECO:0007669"/>
    <property type="project" value="TreeGrafter"/>
</dbReference>
<sequence length="426" mass="47807">MYSYITKLRESDPELKILLSYGGYSFGSSTFAAIAKSADQRIHFIESVIAFLRKNKFDGFSLDWEYPSGLAQEHGKLVKEMKKAFMEEAEKSGIEQLLLTAAVPARKHTIDQSYNVQSLGENLDLLFLMSYDFHGSWEMNVDLHAKLRPTKGETSGKCIFNTEFAANYWVSKGMPKQKIIIGIPTYGRGWTLRNVSETAIGAEGIGPSSPSTTNPAGGSAAYWEICEYLKEGGEEKINKKGVGAYMVKGNQWYGYDNEETVKMKMRWLKEKGYGGAFIWALDFDDFKGTSCGKGPYPLLNAINNELESESTVSTKSSETTTVTSESTENDEIETTTDAAENDEIETTTDAAENDEIETTTNAVEPTRKPKVECPEPYGLFQRPTDCRSFIQCAHNFAYIIRCPPRTFFNDEIKVCDHLWYAPNTYK</sequence>
<evidence type="ECO:0000259" key="5">
    <source>
        <dbReference type="PROSITE" id="PS50940"/>
    </source>
</evidence>
<dbReference type="AlphaFoldDB" id="A0A8R1Y3J7"/>
<dbReference type="GO" id="GO:0006032">
    <property type="term" value="P:chitin catabolic process"/>
    <property type="evidence" value="ECO:0007669"/>
    <property type="project" value="TreeGrafter"/>
</dbReference>
<protein>
    <submittedName>
        <fullName evidence="7">Chitin-binding type-2 domain-containing protein</fullName>
    </submittedName>
</protein>
<dbReference type="Gene3D" id="2.170.140.10">
    <property type="entry name" value="Chitin binding domain"/>
    <property type="match status" value="1"/>
</dbReference>
<evidence type="ECO:0000313" key="7">
    <source>
        <dbReference type="EnsemblMetazoa" id="OVOC9499.1"/>
    </source>
</evidence>
<dbReference type="InterPro" id="IPR050314">
    <property type="entry name" value="Glycosyl_Hydrlase_18"/>
</dbReference>
<dbReference type="Gene3D" id="3.20.20.80">
    <property type="entry name" value="Glycosidases"/>
    <property type="match status" value="1"/>
</dbReference>
<dbReference type="GO" id="GO:0008061">
    <property type="term" value="F:chitin binding"/>
    <property type="evidence" value="ECO:0007669"/>
    <property type="project" value="UniProtKB-KW"/>
</dbReference>
<dbReference type="GO" id="GO:0005576">
    <property type="term" value="C:extracellular region"/>
    <property type="evidence" value="ECO:0007669"/>
    <property type="project" value="InterPro"/>
</dbReference>
<dbReference type="PROSITE" id="PS51910">
    <property type="entry name" value="GH18_2"/>
    <property type="match status" value="1"/>
</dbReference>
<dbReference type="Proteomes" id="UP000024404">
    <property type="component" value="Unassembled WGS sequence"/>
</dbReference>
<dbReference type="Pfam" id="PF01607">
    <property type="entry name" value="CBM_14"/>
    <property type="match status" value="1"/>
</dbReference>
<dbReference type="InterPro" id="IPR029070">
    <property type="entry name" value="Chitinase_insertion_sf"/>
</dbReference>
<dbReference type="InterPro" id="IPR017853">
    <property type="entry name" value="GH"/>
</dbReference>
<dbReference type="InterPro" id="IPR011583">
    <property type="entry name" value="Chitinase_II/V-like_cat"/>
</dbReference>
<dbReference type="EnsemblMetazoa" id="OVOC9499.1">
    <property type="protein sequence ID" value="OVOC9499.1"/>
    <property type="gene ID" value="WBGene00246308"/>
</dbReference>
<dbReference type="Pfam" id="PF00704">
    <property type="entry name" value="Glyco_hydro_18"/>
    <property type="match status" value="1"/>
</dbReference>
<feature type="region of interest" description="Disordered" evidence="4">
    <location>
        <begin position="309"/>
        <end position="337"/>
    </location>
</feature>
<name>A0A8R1Y3J7_ONCVO</name>
<evidence type="ECO:0000256" key="1">
    <source>
        <dbReference type="ARBA" id="ARBA00009121"/>
    </source>
</evidence>
<dbReference type="FunFam" id="3.10.50.10:FF:000001">
    <property type="entry name" value="Chitinase 3-like 1"/>
    <property type="match status" value="1"/>
</dbReference>
<dbReference type="PANTHER" id="PTHR11177:SF400">
    <property type="entry name" value="ENDOCHITINASE-RELATED"/>
    <property type="match status" value="1"/>
</dbReference>
<dbReference type="Gene3D" id="3.10.50.10">
    <property type="match status" value="1"/>
</dbReference>
<feature type="domain" description="GH18" evidence="6">
    <location>
        <begin position="1"/>
        <end position="309"/>
    </location>
</feature>
<feature type="compositionally biased region" description="Acidic residues" evidence="4">
    <location>
        <begin position="327"/>
        <end position="337"/>
    </location>
</feature>
<keyword evidence="8" id="KW-1185">Reference proteome</keyword>
<evidence type="ECO:0000256" key="3">
    <source>
        <dbReference type="ARBA" id="ARBA00023157"/>
    </source>
</evidence>
<dbReference type="SUPFAM" id="SSF54556">
    <property type="entry name" value="Chitinase insertion domain"/>
    <property type="match status" value="1"/>
</dbReference>
<keyword evidence="2" id="KW-0147">Chitin-binding</keyword>
<evidence type="ECO:0000259" key="6">
    <source>
        <dbReference type="PROSITE" id="PS51910"/>
    </source>
</evidence>
<proteinExistence type="inferred from homology"/>
<feature type="compositionally biased region" description="Low complexity" evidence="4">
    <location>
        <begin position="309"/>
        <end position="326"/>
    </location>
</feature>
<feature type="domain" description="Chitin-binding type-2" evidence="5">
    <location>
        <begin position="370"/>
        <end position="416"/>
    </location>
</feature>
<dbReference type="SUPFAM" id="SSF57625">
    <property type="entry name" value="Invertebrate chitin-binding proteins"/>
    <property type="match status" value="1"/>
</dbReference>
<organism evidence="7 8">
    <name type="scientific">Onchocerca volvulus</name>
    <dbReference type="NCBI Taxonomy" id="6282"/>
    <lineage>
        <taxon>Eukaryota</taxon>
        <taxon>Metazoa</taxon>
        <taxon>Ecdysozoa</taxon>
        <taxon>Nematoda</taxon>
        <taxon>Chromadorea</taxon>
        <taxon>Rhabditida</taxon>
        <taxon>Spirurina</taxon>
        <taxon>Spiruromorpha</taxon>
        <taxon>Filarioidea</taxon>
        <taxon>Onchocercidae</taxon>
        <taxon>Onchocerca</taxon>
    </lineage>
</organism>
<comment type="similarity">
    <text evidence="1">Belongs to the glycosyl hydrolase 18 family. Chitinase class II subfamily.</text>
</comment>
<evidence type="ECO:0000313" key="8">
    <source>
        <dbReference type="Proteomes" id="UP000024404"/>
    </source>
</evidence>
<dbReference type="InterPro" id="IPR036508">
    <property type="entry name" value="Chitin-bd_dom_sf"/>
</dbReference>
<dbReference type="InterPro" id="IPR001223">
    <property type="entry name" value="Glyco_hydro18_cat"/>
</dbReference>
<dbReference type="EMBL" id="CMVM020000279">
    <property type="status" value="NOT_ANNOTATED_CDS"/>
    <property type="molecule type" value="Genomic_DNA"/>
</dbReference>
<dbReference type="SUPFAM" id="SSF51445">
    <property type="entry name" value="(Trans)glycosidases"/>
    <property type="match status" value="1"/>
</dbReference>
<dbReference type="SMART" id="SM00636">
    <property type="entry name" value="Glyco_18"/>
    <property type="match status" value="1"/>
</dbReference>
<dbReference type="InterPro" id="IPR002557">
    <property type="entry name" value="Chitin-bd_dom"/>
</dbReference>
<dbReference type="SMART" id="SM00494">
    <property type="entry name" value="ChtBD2"/>
    <property type="match status" value="1"/>
</dbReference>
<evidence type="ECO:0000256" key="4">
    <source>
        <dbReference type="SAM" id="MobiDB-lite"/>
    </source>
</evidence>